<protein>
    <submittedName>
        <fullName evidence="2">Uncharacterized protein</fullName>
    </submittedName>
</protein>
<comment type="caution">
    <text evidence="2">The sequence shown here is derived from an EMBL/GenBank/DDBJ whole genome shotgun (WGS) entry which is preliminary data.</text>
</comment>
<organism evidence="2 3">
    <name type="scientific">Meloidogyne enterolobii</name>
    <name type="common">Root-knot nematode worm</name>
    <name type="synonym">Meloidogyne mayaguensis</name>
    <dbReference type="NCBI Taxonomy" id="390850"/>
    <lineage>
        <taxon>Eukaryota</taxon>
        <taxon>Metazoa</taxon>
        <taxon>Ecdysozoa</taxon>
        <taxon>Nematoda</taxon>
        <taxon>Chromadorea</taxon>
        <taxon>Rhabditida</taxon>
        <taxon>Tylenchina</taxon>
        <taxon>Tylenchomorpha</taxon>
        <taxon>Tylenchoidea</taxon>
        <taxon>Meloidogynidae</taxon>
        <taxon>Meloidogyninae</taxon>
        <taxon>Meloidogyne</taxon>
    </lineage>
</organism>
<reference evidence="2 3" key="1">
    <citation type="submission" date="2020-08" db="EMBL/GenBank/DDBJ databases">
        <authorList>
            <person name="Koutsovoulos G."/>
            <person name="Danchin GJ E."/>
        </authorList>
    </citation>
    <scope>NUCLEOTIDE SEQUENCE [LARGE SCALE GENOMIC DNA]</scope>
</reference>
<evidence type="ECO:0000256" key="1">
    <source>
        <dbReference type="SAM" id="MobiDB-lite"/>
    </source>
</evidence>
<gene>
    <name evidence="2" type="ORF">MENT_LOCUS49349</name>
</gene>
<name>A0A6V7XB37_MELEN</name>
<accession>A0A6V7XB37</accession>
<sequence length="137" mass="15977">MERIRNIDNDDNEAVDGTDKLITQSSSQQNSPLIKNQQNKQFLRAPPTPPLPPSQPPTNIPQSSLHSQQQNTYYSFKYPQNVARQYKIGKVQQFSDEEEEEELEELKVVGWECLDRREFHSWLSLQVFVFFSVVTSF</sequence>
<proteinExistence type="predicted"/>
<feature type="compositionally biased region" description="Pro residues" evidence="1">
    <location>
        <begin position="46"/>
        <end position="59"/>
    </location>
</feature>
<dbReference type="AlphaFoldDB" id="A0A6V7XB37"/>
<evidence type="ECO:0000313" key="3">
    <source>
        <dbReference type="Proteomes" id="UP000580250"/>
    </source>
</evidence>
<feature type="region of interest" description="Disordered" evidence="1">
    <location>
        <begin position="1"/>
        <end position="69"/>
    </location>
</feature>
<evidence type="ECO:0000313" key="2">
    <source>
        <dbReference type="EMBL" id="CAD2196197.1"/>
    </source>
</evidence>
<dbReference type="Proteomes" id="UP000580250">
    <property type="component" value="Unassembled WGS sequence"/>
</dbReference>
<feature type="compositionally biased region" description="Polar residues" evidence="1">
    <location>
        <begin position="21"/>
        <end position="41"/>
    </location>
</feature>
<dbReference type="EMBL" id="CAJEWN010001288">
    <property type="protein sequence ID" value="CAD2196197.1"/>
    <property type="molecule type" value="Genomic_DNA"/>
</dbReference>